<dbReference type="InterPro" id="IPR001209">
    <property type="entry name" value="Ribosomal_uS14"/>
</dbReference>
<organism evidence="6 7">
    <name type="scientific">Plectosphaerella cucumerina</name>
    <dbReference type="NCBI Taxonomy" id="40658"/>
    <lineage>
        <taxon>Eukaryota</taxon>
        <taxon>Fungi</taxon>
        <taxon>Dikarya</taxon>
        <taxon>Ascomycota</taxon>
        <taxon>Pezizomycotina</taxon>
        <taxon>Sordariomycetes</taxon>
        <taxon>Hypocreomycetidae</taxon>
        <taxon>Glomerellales</taxon>
        <taxon>Plectosphaerellaceae</taxon>
        <taxon>Plectosphaerella</taxon>
    </lineage>
</organism>
<comment type="similarity">
    <text evidence="1">Belongs to the universal ribosomal protein uS14 family.</text>
</comment>
<keyword evidence="7" id="KW-1185">Reference proteome</keyword>
<feature type="region of interest" description="Disordered" evidence="4">
    <location>
        <begin position="1009"/>
        <end position="1045"/>
    </location>
</feature>
<evidence type="ECO:0000256" key="3">
    <source>
        <dbReference type="ARBA" id="ARBA00023274"/>
    </source>
</evidence>
<dbReference type="Gene3D" id="1.10.287.1480">
    <property type="match status" value="1"/>
</dbReference>
<dbReference type="GO" id="GO:0005840">
    <property type="term" value="C:ribosome"/>
    <property type="evidence" value="ECO:0007669"/>
    <property type="project" value="UniProtKB-KW"/>
</dbReference>
<reference evidence="6" key="1">
    <citation type="journal article" date="2021" name="Nat. Commun.">
        <title>Genetic determinants of endophytism in the Arabidopsis root mycobiome.</title>
        <authorList>
            <person name="Mesny F."/>
            <person name="Miyauchi S."/>
            <person name="Thiergart T."/>
            <person name="Pickel B."/>
            <person name="Atanasova L."/>
            <person name="Karlsson M."/>
            <person name="Huettel B."/>
            <person name="Barry K.W."/>
            <person name="Haridas S."/>
            <person name="Chen C."/>
            <person name="Bauer D."/>
            <person name="Andreopoulos W."/>
            <person name="Pangilinan J."/>
            <person name="LaButti K."/>
            <person name="Riley R."/>
            <person name="Lipzen A."/>
            <person name="Clum A."/>
            <person name="Drula E."/>
            <person name="Henrissat B."/>
            <person name="Kohler A."/>
            <person name="Grigoriev I.V."/>
            <person name="Martin F.M."/>
            <person name="Hacquard S."/>
        </authorList>
    </citation>
    <scope>NUCLEOTIDE SEQUENCE</scope>
    <source>
        <strain evidence="6">MPI-CAGE-AT-0016</strain>
    </source>
</reference>
<feature type="compositionally biased region" description="Low complexity" evidence="4">
    <location>
        <begin position="732"/>
        <end position="745"/>
    </location>
</feature>
<gene>
    <name evidence="6" type="ORF">B0T11DRAFT_318000</name>
</gene>
<feature type="compositionally biased region" description="Acidic residues" evidence="4">
    <location>
        <begin position="601"/>
        <end position="610"/>
    </location>
</feature>
<feature type="compositionally biased region" description="Basic residues" evidence="4">
    <location>
        <begin position="584"/>
        <end position="595"/>
    </location>
</feature>
<dbReference type="GO" id="GO:1990904">
    <property type="term" value="C:ribonucleoprotein complex"/>
    <property type="evidence" value="ECO:0007669"/>
    <property type="project" value="UniProtKB-KW"/>
</dbReference>
<feature type="region of interest" description="Disordered" evidence="4">
    <location>
        <begin position="932"/>
        <end position="952"/>
    </location>
</feature>
<evidence type="ECO:0000313" key="6">
    <source>
        <dbReference type="EMBL" id="KAH7362248.1"/>
    </source>
</evidence>
<dbReference type="GO" id="GO:0006412">
    <property type="term" value="P:translation"/>
    <property type="evidence" value="ECO:0007669"/>
    <property type="project" value="InterPro"/>
</dbReference>
<keyword evidence="3" id="KW-0687">Ribonucleoprotein</keyword>
<feature type="compositionally biased region" description="Low complexity" evidence="4">
    <location>
        <begin position="1009"/>
        <end position="1026"/>
    </location>
</feature>
<dbReference type="FunFam" id="1.10.287.1480:FF:000001">
    <property type="entry name" value="30S ribosomal protein S14"/>
    <property type="match status" value="1"/>
</dbReference>
<protein>
    <recommendedName>
        <fullName evidence="5">Arb2 domain-containing protein</fullName>
    </recommendedName>
</protein>
<dbReference type="EMBL" id="JAGPXD010000003">
    <property type="protein sequence ID" value="KAH7362248.1"/>
    <property type="molecule type" value="Genomic_DNA"/>
</dbReference>
<dbReference type="PANTHER" id="PTHR21357:SF4">
    <property type="entry name" value="FAM172 FAMILY PROTEIN HOMOLOG CG10038"/>
    <property type="match status" value="1"/>
</dbReference>
<dbReference type="PANTHER" id="PTHR21357">
    <property type="entry name" value="FAM172 FAMILY PROTEIN HOMOLOG CG10038"/>
    <property type="match status" value="1"/>
</dbReference>
<dbReference type="SUPFAM" id="SSF57716">
    <property type="entry name" value="Glucocorticoid receptor-like (DNA-binding domain)"/>
    <property type="match status" value="1"/>
</dbReference>
<dbReference type="AlphaFoldDB" id="A0A8K0X4B6"/>
<dbReference type="GO" id="GO:0035197">
    <property type="term" value="F:siRNA binding"/>
    <property type="evidence" value="ECO:0007669"/>
    <property type="project" value="TreeGrafter"/>
</dbReference>
<dbReference type="InterPro" id="IPR048263">
    <property type="entry name" value="Arb2"/>
</dbReference>
<dbReference type="InterPro" id="IPR053858">
    <property type="entry name" value="Arb2_dom"/>
</dbReference>
<name>A0A8K0X4B6_9PEZI</name>
<feature type="region of interest" description="Disordered" evidence="4">
    <location>
        <begin position="656"/>
        <end position="865"/>
    </location>
</feature>
<dbReference type="GO" id="GO:0005634">
    <property type="term" value="C:nucleus"/>
    <property type="evidence" value="ECO:0007669"/>
    <property type="project" value="TreeGrafter"/>
</dbReference>
<feature type="domain" description="Arb2" evidence="5">
    <location>
        <begin position="202"/>
        <end position="485"/>
    </location>
</feature>
<keyword evidence="2" id="KW-0689">Ribosomal protein</keyword>
<evidence type="ECO:0000256" key="1">
    <source>
        <dbReference type="ARBA" id="ARBA00009083"/>
    </source>
</evidence>
<dbReference type="Proteomes" id="UP000813385">
    <property type="component" value="Unassembled WGS sequence"/>
</dbReference>
<dbReference type="GO" id="GO:0031048">
    <property type="term" value="P:regulatory ncRNA-mediated heterochromatin formation"/>
    <property type="evidence" value="ECO:0007669"/>
    <property type="project" value="TreeGrafter"/>
</dbReference>
<dbReference type="Pfam" id="PF00253">
    <property type="entry name" value="Ribosomal_S14"/>
    <property type="match status" value="1"/>
</dbReference>
<comment type="caution">
    <text evidence="6">The sequence shown here is derived from an EMBL/GenBank/DDBJ whole genome shotgun (WGS) entry which is preliminary data.</text>
</comment>
<feature type="compositionally biased region" description="Basic and acidic residues" evidence="4">
    <location>
        <begin position="694"/>
        <end position="707"/>
    </location>
</feature>
<feature type="compositionally biased region" description="Polar residues" evidence="4">
    <location>
        <begin position="657"/>
        <end position="673"/>
    </location>
</feature>
<feature type="compositionally biased region" description="Basic and acidic residues" evidence="4">
    <location>
        <begin position="795"/>
        <end position="820"/>
    </location>
</feature>
<accession>A0A8K0X4B6</accession>
<dbReference type="GO" id="GO:0005737">
    <property type="term" value="C:cytoplasm"/>
    <property type="evidence" value="ECO:0007669"/>
    <property type="project" value="UniProtKB-ARBA"/>
</dbReference>
<evidence type="ECO:0000256" key="4">
    <source>
        <dbReference type="SAM" id="MobiDB-lite"/>
    </source>
</evidence>
<evidence type="ECO:0000313" key="7">
    <source>
        <dbReference type="Proteomes" id="UP000813385"/>
    </source>
</evidence>
<feature type="region of interest" description="Disordered" evidence="4">
    <location>
        <begin position="563"/>
        <end position="611"/>
    </location>
</feature>
<evidence type="ECO:0000259" key="5">
    <source>
        <dbReference type="Pfam" id="PF22749"/>
    </source>
</evidence>
<dbReference type="GO" id="GO:0003735">
    <property type="term" value="F:structural constituent of ribosome"/>
    <property type="evidence" value="ECO:0007669"/>
    <property type="project" value="InterPro"/>
</dbReference>
<proteinExistence type="inferred from homology"/>
<dbReference type="OrthoDB" id="421951at2759"/>
<feature type="compositionally biased region" description="Polar residues" evidence="4">
    <location>
        <begin position="746"/>
        <end position="756"/>
    </location>
</feature>
<feature type="compositionally biased region" description="Polar residues" evidence="4">
    <location>
        <begin position="850"/>
        <end position="861"/>
    </location>
</feature>
<dbReference type="Pfam" id="PF22749">
    <property type="entry name" value="Arb2"/>
    <property type="match status" value="1"/>
</dbReference>
<sequence>MSMFRAKTLDLGGHISTHIIRDHTKRKVFAEYETERQALRYLIRNTTLPPRVRAEAQLQLTQMHCYTKSTQIRNRCTMAGKARGVFRDFKLSRDAGGLRQPARREEGQLVDGTRMVIGQEKGTMIDAAAAIEVCGWEDKQQCTTLLPQRTRNLRTPLALTTPLKDLPFDQPTTSSSSFRRLAQLVSIMFRRRWEGLPKDVEFESDLEKLGFFVNDKDEIRSLENPEEFFQFRINRSDRVNERRGLHMNQAVEDIVHERLEEAGLKKLLLPLDGDCKGPGRTPIFISKDLETKSRIVILVNDTEQDLGILAHRIAGGSGGINMGSMVSIVQALQKQSISAKDTSPPGIIITNAAQKLWDPEDKRAVTVRAHAKLRLPSLVHQGRRIDSRNWIPSNEDPFDHMDYILGKVLPQYGKANCRLDFIAIGIGADELEAYMDDTGWSKVGKQINTLTTLGSTTSTDRLNNKEYMKFRTQRSRAWVTSDAPLGTPLANYLGNPKCTMTFVDHKVAAVYSAGVPFLIELIFITGKEPILSWIQDVARVPKVASYTHPKVVVTYTEEQEPAVWDEPVPAPTFPPSSGTEGPKKKSKKKKGKNTAKKSFDTYDESNDVEDTYDKSTVSEFISEKDELTAEPAHSPTKATTSVDKALLDAVSAIVGKASNSGESAAVKNTTTPREATAPVTGIVAKASGVISASGDEKFEATPEECRKLGVQNDSDDDFTKVKRGRPRKATVSSSANRSRQTSSTTPRGTDTGQKSKASAPPALSTPGPDPASQSKSAPQDPKSAVGKPVAAGKPAEVKKPAGAEKPAIQRDPRVDNHEKGLSVLKRPMGSEDKETVVGTASKRLKENDHGTSAPQGSTKANVTPAAAPVKAQAAAAPAKAPVADAPVKAPAATAPGKVTAVSVKVEAAPGQNANKISTEAKGKQIAKDITSESGKTAHNIGHNPQDAKAEHKTVVDADVKKLNFICEESDSENAAPLSKVPAAASIAAPAVNSPIATAPVVAATELKGSTGTISAATPPASSTSGSLEAATSALDHPKASTPTISYSRAETPEHPLYLHGANAASVPASETCGASDSGDSDAAFSAVSAPPLLQRQAQDVPQASVGVSVEMAGGSPSAGSNGAKDIYAGTDNPAGLGYTFFAPPKEGEEDDFTPEIRANLDVAMERFNNLGSVMDPRELEAIEAALQDREDGIVEQEDGTFNLA</sequence>
<evidence type="ECO:0000256" key="2">
    <source>
        <dbReference type="ARBA" id="ARBA00022980"/>
    </source>
</evidence>